<keyword evidence="2" id="KW-1185">Reference proteome</keyword>
<organism evidence="1 2">
    <name type="scientific">Piloderma croceum (strain F 1598)</name>
    <dbReference type="NCBI Taxonomy" id="765440"/>
    <lineage>
        <taxon>Eukaryota</taxon>
        <taxon>Fungi</taxon>
        <taxon>Dikarya</taxon>
        <taxon>Basidiomycota</taxon>
        <taxon>Agaricomycotina</taxon>
        <taxon>Agaricomycetes</taxon>
        <taxon>Agaricomycetidae</taxon>
        <taxon>Atheliales</taxon>
        <taxon>Atheliaceae</taxon>
        <taxon>Piloderma</taxon>
    </lineage>
</organism>
<evidence type="ECO:0000313" key="2">
    <source>
        <dbReference type="Proteomes" id="UP000054166"/>
    </source>
</evidence>
<dbReference type="AlphaFoldDB" id="A0A0C3AB83"/>
<accession>A0A0C3AB83</accession>
<evidence type="ECO:0000313" key="1">
    <source>
        <dbReference type="EMBL" id="KIM71048.1"/>
    </source>
</evidence>
<protein>
    <submittedName>
        <fullName evidence="1">Uncharacterized protein</fullName>
    </submittedName>
</protein>
<reference evidence="1 2" key="1">
    <citation type="submission" date="2014-04" db="EMBL/GenBank/DDBJ databases">
        <authorList>
            <consortium name="DOE Joint Genome Institute"/>
            <person name="Kuo A."/>
            <person name="Tarkka M."/>
            <person name="Buscot F."/>
            <person name="Kohler A."/>
            <person name="Nagy L.G."/>
            <person name="Floudas D."/>
            <person name="Copeland A."/>
            <person name="Barry K.W."/>
            <person name="Cichocki N."/>
            <person name="Veneault-Fourrey C."/>
            <person name="LaButti K."/>
            <person name="Lindquist E.A."/>
            <person name="Lipzen A."/>
            <person name="Lundell T."/>
            <person name="Morin E."/>
            <person name="Murat C."/>
            <person name="Sun H."/>
            <person name="Tunlid A."/>
            <person name="Henrissat B."/>
            <person name="Grigoriev I.V."/>
            <person name="Hibbett D.S."/>
            <person name="Martin F."/>
            <person name="Nordberg H.P."/>
            <person name="Cantor M.N."/>
            <person name="Hua S.X."/>
        </authorList>
    </citation>
    <scope>NUCLEOTIDE SEQUENCE [LARGE SCALE GENOMIC DNA]</scope>
    <source>
        <strain evidence="1 2">F 1598</strain>
    </source>
</reference>
<reference evidence="2" key="2">
    <citation type="submission" date="2015-01" db="EMBL/GenBank/DDBJ databases">
        <title>Evolutionary Origins and Diversification of the Mycorrhizal Mutualists.</title>
        <authorList>
            <consortium name="DOE Joint Genome Institute"/>
            <consortium name="Mycorrhizal Genomics Consortium"/>
            <person name="Kohler A."/>
            <person name="Kuo A."/>
            <person name="Nagy L.G."/>
            <person name="Floudas D."/>
            <person name="Copeland A."/>
            <person name="Barry K.W."/>
            <person name="Cichocki N."/>
            <person name="Veneault-Fourrey C."/>
            <person name="LaButti K."/>
            <person name="Lindquist E.A."/>
            <person name="Lipzen A."/>
            <person name="Lundell T."/>
            <person name="Morin E."/>
            <person name="Murat C."/>
            <person name="Riley R."/>
            <person name="Ohm R."/>
            <person name="Sun H."/>
            <person name="Tunlid A."/>
            <person name="Henrissat B."/>
            <person name="Grigoriev I.V."/>
            <person name="Hibbett D.S."/>
            <person name="Martin F."/>
        </authorList>
    </citation>
    <scope>NUCLEOTIDE SEQUENCE [LARGE SCALE GENOMIC DNA]</scope>
    <source>
        <strain evidence="2">F 1598</strain>
    </source>
</reference>
<dbReference type="Proteomes" id="UP000054166">
    <property type="component" value="Unassembled WGS sequence"/>
</dbReference>
<dbReference type="EMBL" id="KN833546">
    <property type="protein sequence ID" value="KIM71048.1"/>
    <property type="molecule type" value="Genomic_DNA"/>
</dbReference>
<dbReference type="HOGENOM" id="CLU_2886669_0_0_1"/>
<sequence length="63" mass="6672">MGKASGESYAPPPSPMFFDFLACLIVNVGHATSRPRPLYYISAVTDVLEDSADSGPPCLPNSL</sequence>
<proteinExistence type="predicted"/>
<dbReference type="InParanoid" id="A0A0C3AB83"/>
<gene>
    <name evidence="1" type="ORF">PILCRDRAFT_830560</name>
</gene>
<name>A0A0C3AB83_PILCF</name>